<dbReference type="Proteomes" id="UP001175227">
    <property type="component" value="Unassembled WGS sequence"/>
</dbReference>
<evidence type="ECO:0000313" key="3">
    <source>
        <dbReference type="Proteomes" id="UP001175227"/>
    </source>
</evidence>
<sequence length="428" mass="49214">MGLSRLTQLFHSLVHFIMDPRHLNESHMLVFSKDVYRGTASSVDNILREINSFLQYGLGHIIVRGVEYCKCRKTKSRPWEHEFLIVTVKESTSRGRTAYLMVDRLVDDTKEYPDGQDGLLADLAQHRDESDAEAADTSSTDESDVEADPTVEPATTSSPSKLTAWHSPSRLQRSGAKVKRITKGNAPYALDRLMIFPDRKGIKRELGKTKFEILMTMDLTRSDNSSPVALEHLTHILQTTSRNTPHYHYIFAQCYWFAYTIWKILEMEMHPHIDVHTRRPRHCVCSAYPKAAVLGRGASVDTARTPETVKMQWDAERTRRDEEWAALALASQSDRHRAEEADRRAEEDHRRAEEDRRRAEEAHHRGEEAHRRAEEAHHRGEEAHRRAEEAHHRGEEDRRRAEEAEAQVRELQAKLEASERHVGSASAV</sequence>
<feature type="compositionally biased region" description="Acidic residues" evidence="1">
    <location>
        <begin position="130"/>
        <end position="149"/>
    </location>
</feature>
<dbReference type="AlphaFoldDB" id="A0AA39P8N4"/>
<evidence type="ECO:0000256" key="1">
    <source>
        <dbReference type="SAM" id="MobiDB-lite"/>
    </source>
</evidence>
<proteinExistence type="predicted"/>
<protein>
    <submittedName>
        <fullName evidence="2">Uncharacterized protein</fullName>
    </submittedName>
</protein>
<gene>
    <name evidence="2" type="ORF">IW261DRAFT_1480148</name>
</gene>
<feature type="region of interest" description="Disordered" evidence="1">
    <location>
        <begin position="329"/>
        <end position="428"/>
    </location>
</feature>
<organism evidence="2 3">
    <name type="scientific">Armillaria novae-zelandiae</name>
    <dbReference type="NCBI Taxonomy" id="153914"/>
    <lineage>
        <taxon>Eukaryota</taxon>
        <taxon>Fungi</taxon>
        <taxon>Dikarya</taxon>
        <taxon>Basidiomycota</taxon>
        <taxon>Agaricomycotina</taxon>
        <taxon>Agaricomycetes</taxon>
        <taxon>Agaricomycetidae</taxon>
        <taxon>Agaricales</taxon>
        <taxon>Marasmiineae</taxon>
        <taxon>Physalacriaceae</taxon>
        <taxon>Armillaria</taxon>
    </lineage>
</organism>
<feature type="region of interest" description="Disordered" evidence="1">
    <location>
        <begin position="127"/>
        <end position="177"/>
    </location>
</feature>
<keyword evidence="3" id="KW-1185">Reference proteome</keyword>
<accession>A0AA39P8N4</accession>
<reference evidence="2" key="1">
    <citation type="submission" date="2023-06" db="EMBL/GenBank/DDBJ databases">
        <authorList>
            <consortium name="Lawrence Berkeley National Laboratory"/>
            <person name="Ahrendt S."/>
            <person name="Sahu N."/>
            <person name="Indic B."/>
            <person name="Wong-Bajracharya J."/>
            <person name="Merenyi Z."/>
            <person name="Ke H.-M."/>
            <person name="Monk M."/>
            <person name="Kocsube S."/>
            <person name="Drula E."/>
            <person name="Lipzen A."/>
            <person name="Balint B."/>
            <person name="Henrissat B."/>
            <person name="Andreopoulos B."/>
            <person name="Martin F.M."/>
            <person name="Harder C.B."/>
            <person name="Rigling D."/>
            <person name="Ford K.L."/>
            <person name="Foster G.D."/>
            <person name="Pangilinan J."/>
            <person name="Papanicolaou A."/>
            <person name="Barry K."/>
            <person name="LaButti K."/>
            <person name="Viragh M."/>
            <person name="Koriabine M."/>
            <person name="Yan M."/>
            <person name="Riley R."/>
            <person name="Champramary S."/>
            <person name="Plett K.L."/>
            <person name="Tsai I.J."/>
            <person name="Slot J."/>
            <person name="Sipos G."/>
            <person name="Plett J."/>
            <person name="Nagy L.G."/>
            <person name="Grigoriev I.V."/>
        </authorList>
    </citation>
    <scope>NUCLEOTIDE SEQUENCE</scope>
    <source>
        <strain evidence="2">ICMP 16352</strain>
    </source>
</reference>
<name>A0AA39P8N4_9AGAR</name>
<feature type="compositionally biased region" description="Basic and acidic residues" evidence="1">
    <location>
        <begin position="333"/>
        <end position="422"/>
    </location>
</feature>
<dbReference type="EMBL" id="JAUEPR010000012">
    <property type="protein sequence ID" value="KAK0479301.1"/>
    <property type="molecule type" value="Genomic_DNA"/>
</dbReference>
<evidence type="ECO:0000313" key="2">
    <source>
        <dbReference type="EMBL" id="KAK0479301.1"/>
    </source>
</evidence>
<comment type="caution">
    <text evidence="2">The sequence shown here is derived from an EMBL/GenBank/DDBJ whole genome shotgun (WGS) entry which is preliminary data.</text>
</comment>